<keyword evidence="1" id="KW-1133">Transmembrane helix</keyword>
<keyword evidence="2" id="KW-1185">Reference proteome</keyword>
<name>A0A1I7UQW0_9PELO</name>
<evidence type="ECO:0000313" key="3">
    <source>
        <dbReference type="WBParaSite" id="Csp11.Scaffold630.g18441.t1"/>
    </source>
</evidence>
<organism evidence="2 3">
    <name type="scientific">Caenorhabditis tropicalis</name>
    <dbReference type="NCBI Taxonomy" id="1561998"/>
    <lineage>
        <taxon>Eukaryota</taxon>
        <taxon>Metazoa</taxon>
        <taxon>Ecdysozoa</taxon>
        <taxon>Nematoda</taxon>
        <taxon>Chromadorea</taxon>
        <taxon>Rhabditida</taxon>
        <taxon>Rhabditina</taxon>
        <taxon>Rhabditomorpha</taxon>
        <taxon>Rhabditoidea</taxon>
        <taxon>Rhabditidae</taxon>
        <taxon>Peloderinae</taxon>
        <taxon>Caenorhabditis</taxon>
    </lineage>
</organism>
<proteinExistence type="predicted"/>
<feature type="transmembrane region" description="Helical" evidence="1">
    <location>
        <begin position="136"/>
        <end position="157"/>
    </location>
</feature>
<dbReference type="AlphaFoldDB" id="A0A1I7UQW0"/>
<feature type="transmembrane region" description="Helical" evidence="1">
    <location>
        <begin position="100"/>
        <end position="116"/>
    </location>
</feature>
<keyword evidence="1" id="KW-0472">Membrane</keyword>
<accession>A0A1I7UQW0</accession>
<dbReference type="Proteomes" id="UP000095282">
    <property type="component" value="Unplaced"/>
</dbReference>
<reference evidence="3" key="1">
    <citation type="submission" date="2016-11" db="UniProtKB">
        <authorList>
            <consortium name="WormBaseParasite"/>
        </authorList>
    </citation>
    <scope>IDENTIFICATION</scope>
</reference>
<evidence type="ECO:0000256" key="1">
    <source>
        <dbReference type="SAM" id="Phobius"/>
    </source>
</evidence>
<sequence length="220" mass="25688">MTHEVFTNGPDVSKPPPKFSQSKFALSIIVQNMIWFISESNNPESTHSSAKAMIEHVNLILKDTVYLECEEKFIELEEKGMDLMEMKRYYKASINDSEKALVLTVWIAALVILVPYKKYVNYVKPLEIDCALKQFSLMYLFMMFYMIEMTPLFRFNLIHDDPPKKQNNTMGYMDDNGMNETALPDKMMNIQNNLIDFYLKEVIPLKQKSIKLKNYSILHG</sequence>
<keyword evidence="1" id="KW-0812">Transmembrane</keyword>
<evidence type="ECO:0000313" key="2">
    <source>
        <dbReference type="Proteomes" id="UP000095282"/>
    </source>
</evidence>
<protein>
    <submittedName>
        <fullName evidence="3">NR LBD domain-containing protein</fullName>
    </submittedName>
</protein>
<dbReference type="WBParaSite" id="Csp11.Scaffold630.g18441.t1">
    <property type="protein sequence ID" value="Csp11.Scaffold630.g18441.t1"/>
    <property type="gene ID" value="Csp11.Scaffold630.g18441"/>
</dbReference>